<dbReference type="GO" id="GO:0003779">
    <property type="term" value="F:actin binding"/>
    <property type="evidence" value="ECO:0007669"/>
    <property type="project" value="InterPro"/>
</dbReference>
<dbReference type="InterPro" id="IPR027310">
    <property type="entry name" value="Profilin_CS"/>
</dbReference>
<dbReference type="EMBL" id="MU006302">
    <property type="protein sequence ID" value="KAF2851317.1"/>
    <property type="molecule type" value="Genomic_DNA"/>
</dbReference>
<keyword evidence="3" id="KW-1185">Reference proteome</keyword>
<name>A0A6A7B998_9PLEO</name>
<sequence>MAYWDDYFDAGSHSLTACDTMDRQHRLQTGPISGRTRSRTTSRQLRRSKDFSDTTPKTSPSSGSFSPSRKTKRIHSAASIRLCQRRSRLTQRLEKIPANERSGFRTFALRMQLRQLQVTTEGALNELPVARARAVKKPEEVDWDRL</sequence>
<evidence type="ECO:0000313" key="3">
    <source>
        <dbReference type="Proteomes" id="UP000799423"/>
    </source>
</evidence>
<dbReference type="Proteomes" id="UP000799423">
    <property type="component" value="Unassembled WGS sequence"/>
</dbReference>
<accession>A0A6A7B998</accession>
<protein>
    <submittedName>
        <fullName evidence="2">Uncharacterized protein</fullName>
    </submittedName>
</protein>
<organism evidence="2 3">
    <name type="scientific">Plenodomus tracheiphilus IPT5</name>
    <dbReference type="NCBI Taxonomy" id="1408161"/>
    <lineage>
        <taxon>Eukaryota</taxon>
        <taxon>Fungi</taxon>
        <taxon>Dikarya</taxon>
        <taxon>Ascomycota</taxon>
        <taxon>Pezizomycotina</taxon>
        <taxon>Dothideomycetes</taxon>
        <taxon>Pleosporomycetidae</taxon>
        <taxon>Pleosporales</taxon>
        <taxon>Pleosporineae</taxon>
        <taxon>Leptosphaeriaceae</taxon>
        <taxon>Plenodomus</taxon>
    </lineage>
</organism>
<evidence type="ECO:0000256" key="1">
    <source>
        <dbReference type="SAM" id="MobiDB-lite"/>
    </source>
</evidence>
<feature type="region of interest" description="Disordered" evidence="1">
    <location>
        <begin position="22"/>
        <end position="77"/>
    </location>
</feature>
<dbReference type="AlphaFoldDB" id="A0A6A7B998"/>
<gene>
    <name evidence="2" type="ORF">T440DRAFT_528498</name>
</gene>
<dbReference type="PROSITE" id="PS00414">
    <property type="entry name" value="PROFILIN"/>
    <property type="match status" value="1"/>
</dbReference>
<evidence type="ECO:0000313" key="2">
    <source>
        <dbReference type="EMBL" id="KAF2851317.1"/>
    </source>
</evidence>
<reference evidence="2" key="1">
    <citation type="submission" date="2020-01" db="EMBL/GenBank/DDBJ databases">
        <authorList>
            <consortium name="DOE Joint Genome Institute"/>
            <person name="Haridas S."/>
            <person name="Albert R."/>
            <person name="Binder M."/>
            <person name="Bloem J."/>
            <person name="Labutti K."/>
            <person name="Salamov A."/>
            <person name="Andreopoulos B."/>
            <person name="Baker S.E."/>
            <person name="Barry K."/>
            <person name="Bills G."/>
            <person name="Bluhm B.H."/>
            <person name="Cannon C."/>
            <person name="Castanera R."/>
            <person name="Culley D.E."/>
            <person name="Daum C."/>
            <person name="Ezra D."/>
            <person name="Gonzalez J.B."/>
            <person name="Henrissat B."/>
            <person name="Kuo A."/>
            <person name="Liang C."/>
            <person name="Lipzen A."/>
            <person name="Lutzoni F."/>
            <person name="Magnuson J."/>
            <person name="Mondo S."/>
            <person name="Nolan M."/>
            <person name="Ohm R."/>
            <person name="Pangilinan J."/>
            <person name="Park H.-J."/>
            <person name="Ramirez L."/>
            <person name="Alfaro M."/>
            <person name="Sun H."/>
            <person name="Tritt A."/>
            <person name="Yoshinaga Y."/>
            <person name="Zwiers L.-H."/>
            <person name="Turgeon B.G."/>
            <person name="Goodwin S.B."/>
            <person name="Spatafora J.W."/>
            <person name="Crous P.W."/>
            <person name="Grigoriev I.V."/>
        </authorList>
    </citation>
    <scope>NUCLEOTIDE SEQUENCE</scope>
    <source>
        <strain evidence="2">IPT5</strain>
    </source>
</reference>
<feature type="compositionally biased region" description="Low complexity" evidence="1">
    <location>
        <begin position="53"/>
        <end position="68"/>
    </location>
</feature>
<feature type="compositionally biased region" description="Basic residues" evidence="1">
    <location>
        <begin position="36"/>
        <end position="46"/>
    </location>
</feature>
<proteinExistence type="predicted"/>